<reference evidence="1 2" key="1">
    <citation type="submission" date="2024-03" db="EMBL/GenBank/DDBJ databases">
        <authorList>
            <person name="Gkanogiannis A."/>
            <person name="Becerra Lopez-Lavalle L."/>
        </authorList>
    </citation>
    <scope>NUCLEOTIDE SEQUENCE [LARGE SCALE GENOMIC DNA]</scope>
</reference>
<dbReference type="EMBL" id="OZ021739">
    <property type="protein sequence ID" value="CAK9322001.1"/>
    <property type="molecule type" value="Genomic_DNA"/>
</dbReference>
<gene>
    <name evidence="1" type="ORF">CITCOLO1_LOCUS14109</name>
</gene>
<keyword evidence="2" id="KW-1185">Reference proteome</keyword>
<dbReference type="Proteomes" id="UP001642487">
    <property type="component" value="Chromosome 5"/>
</dbReference>
<evidence type="ECO:0000313" key="2">
    <source>
        <dbReference type="Proteomes" id="UP001642487"/>
    </source>
</evidence>
<organism evidence="1 2">
    <name type="scientific">Citrullus colocynthis</name>
    <name type="common">colocynth</name>
    <dbReference type="NCBI Taxonomy" id="252529"/>
    <lineage>
        <taxon>Eukaryota</taxon>
        <taxon>Viridiplantae</taxon>
        <taxon>Streptophyta</taxon>
        <taxon>Embryophyta</taxon>
        <taxon>Tracheophyta</taxon>
        <taxon>Spermatophyta</taxon>
        <taxon>Magnoliopsida</taxon>
        <taxon>eudicotyledons</taxon>
        <taxon>Gunneridae</taxon>
        <taxon>Pentapetalae</taxon>
        <taxon>rosids</taxon>
        <taxon>fabids</taxon>
        <taxon>Cucurbitales</taxon>
        <taxon>Cucurbitaceae</taxon>
        <taxon>Benincaseae</taxon>
        <taxon>Citrullus</taxon>
    </lineage>
</organism>
<sequence>KERHRRRQALSDANDDDLKLLSFTCRWRHTDVGCGGDWLAGWVNGKGERRWRRELPRRWSAWLRERGLASCS</sequence>
<protein>
    <submittedName>
        <fullName evidence="1">Uncharacterized protein</fullName>
    </submittedName>
</protein>
<accession>A0ABP0YR61</accession>
<feature type="non-terminal residue" evidence="1">
    <location>
        <position position="72"/>
    </location>
</feature>
<feature type="non-terminal residue" evidence="1">
    <location>
        <position position="1"/>
    </location>
</feature>
<evidence type="ECO:0000313" key="1">
    <source>
        <dbReference type="EMBL" id="CAK9322001.1"/>
    </source>
</evidence>
<proteinExistence type="predicted"/>
<name>A0ABP0YR61_9ROSI</name>